<reference evidence="1" key="1">
    <citation type="submission" date="2020-03" db="EMBL/GenBank/DDBJ databases">
        <title>The deep terrestrial virosphere.</title>
        <authorList>
            <person name="Holmfeldt K."/>
            <person name="Nilsson E."/>
            <person name="Simone D."/>
            <person name="Lopez-Fernandez M."/>
            <person name="Wu X."/>
            <person name="de Brujin I."/>
            <person name="Lundin D."/>
            <person name="Andersson A."/>
            <person name="Bertilsson S."/>
            <person name="Dopson M."/>
        </authorList>
    </citation>
    <scope>NUCLEOTIDE SEQUENCE</scope>
    <source>
        <strain evidence="1">TM448A05580</strain>
    </source>
</reference>
<evidence type="ECO:0000313" key="1">
    <source>
        <dbReference type="EMBL" id="QJA54728.1"/>
    </source>
</evidence>
<dbReference type="EMBL" id="MT144532">
    <property type="protein sequence ID" value="QJA54728.1"/>
    <property type="molecule type" value="Genomic_DNA"/>
</dbReference>
<proteinExistence type="predicted"/>
<name>A0A6H2A4N5_9ZZZZ</name>
<protein>
    <submittedName>
        <fullName evidence="1">Uncharacterized protein</fullName>
    </submittedName>
</protein>
<gene>
    <name evidence="1" type="ORF">TM448A05580_0012</name>
</gene>
<accession>A0A6H2A4N5</accession>
<dbReference type="AlphaFoldDB" id="A0A6H2A4N5"/>
<sequence length="71" mass="8588">MIKNLYRGAFSYSHEAHILYTYAHTERQAWLIFCRRLAKKHDVSVRTVMGLFDGRKDNYQITMEVEYRDEN</sequence>
<organism evidence="1">
    <name type="scientific">viral metagenome</name>
    <dbReference type="NCBI Taxonomy" id="1070528"/>
    <lineage>
        <taxon>unclassified sequences</taxon>
        <taxon>metagenomes</taxon>
        <taxon>organismal metagenomes</taxon>
    </lineage>
</organism>